<feature type="transmembrane region" description="Helical" evidence="8">
    <location>
        <begin position="111"/>
        <end position="129"/>
    </location>
</feature>
<keyword evidence="11" id="KW-1185">Reference proteome</keyword>
<name>A0A328X2T6_9FLAO</name>
<accession>A0A328X2T6</accession>
<dbReference type="Pfam" id="PF13231">
    <property type="entry name" value="PMT_2"/>
    <property type="match status" value="1"/>
</dbReference>
<proteinExistence type="predicted"/>
<organism evidence="10 11">
    <name type="scientific">Flavobacterium lacus</name>
    <dbReference type="NCBI Taxonomy" id="1353778"/>
    <lineage>
        <taxon>Bacteria</taxon>
        <taxon>Pseudomonadati</taxon>
        <taxon>Bacteroidota</taxon>
        <taxon>Flavobacteriia</taxon>
        <taxon>Flavobacteriales</taxon>
        <taxon>Flavobacteriaceae</taxon>
        <taxon>Flavobacterium</taxon>
    </lineage>
</organism>
<comment type="caution">
    <text evidence="10">The sequence shown here is derived from an EMBL/GenBank/DDBJ whole genome shotgun (WGS) entry which is preliminary data.</text>
</comment>
<evidence type="ECO:0000313" key="11">
    <source>
        <dbReference type="Proteomes" id="UP000249518"/>
    </source>
</evidence>
<keyword evidence="2" id="KW-1003">Cell membrane</keyword>
<feature type="transmembrane region" description="Helical" evidence="8">
    <location>
        <begin position="83"/>
        <end position="104"/>
    </location>
</feature>
<evidence type="ECO:0000256" key="3">
    <source>
        <dbReference type="ARBA" id="ARBA00022676"/>
    </source>
</evidence>
<dbReference type="EMBL" id="QLSV01000003">
    <property type="protein sequence ID" value="RAR49718.1"/>
    <property type="molecule type" value="Genomic_DNA"/>
</dbReference>
<reference evidence="10 11" key="1">
    <citation type="submission" date="2018-06" db="EMBL/GenBank/DDBJ databases">
        <title>Genomic Encyclopedia of Type Strains, Phase III (KMG-III): the genomes of soil and plant-associated and newly described type strains.</title>
        <authorList>
            <person name="Whitman W."/>
        </authorList>
    </citation>
    <scope>NUCLEOTIDE SEQUENCE [LARGE SCALE GENOMIC DNA]</scope>
    <source>
        <strain evidence="10 11">CGMCC 1.12504</strain>
    </source>
</reference>
<dbReference type="RefSeq" id="WP_112085160.1">
    <property type="nucleotide sequence ID" value="NZ_QLSV01000003.1"/>
</dbReference>
<dbReference type="InterPro" id="IPR038731">
    <property type="entry name" value="RgtA/B/C-like"/>
</dbReference>
<evidence type="ECO:0000256" key="2">
    <source>
        <dbReference type="ARBA" id="ARBA00022475"/>
    </source>
</evidence>
<dbReference type="PANTHER" id="PTHR33908">
    <property type="entry name" value="MANNOSYLTRANSFERASE YKCB-RELATED"/>
    <property type="match status" value="1"/>
</dbReference>
<evidence type="ECO:0000256" key="8">
    <source>
        <dbReference type="SAM" id="Phobius"/>
    </source>
</evidence>
<evidence type="ECO:0000256" key="4">
    <source>
        <dbReference type="ARBA" id="ARBA00022679"/>
    </source>
</evidence>
<feature type="transmembrane region" description="Helical" evidence="8">
    <location>
        <begin position="12"/>
        <end position="28"/>
    </location>
</feature>
<evidence type="ECO:0000259" key="9">
    <source>
        <dbReference type="Pfam" id="PF13231"/>
    </source>
</evidence>
<keyword evidence="5 8" id="KW-0812">Transmembrane</keyword>
<feature type="transmembrane region" description="Helical" evidence="8">
    <location>
        <begin position="135"/>
        <end position="151"/>
    </location>
</feature>
<evidence type="ECO:0000256" key="7">
    <source>
        <dbReference type="ARBA" id="ARBA00023136"/>
    </source>
</evidence>
<feature type="domain" description="Glycosyltransferase RgtA/B/C/D-like" evidence="9">
    <location>
        <begin position="63"/>
        <end position="218"/>
    </location>
</feature>
<dbReference type="GO" id="GO:0005886">
    <property type="term" value="C:plasma membrane"/>
    <property type="evidence" value="ECO:0007669"/>
    <property type="project" value="UniProtKB-SubCell"/>
</dbReference>
<evidence type="ECO:0000256" key="5">
    <source>
        <dbReference type="ARBA" id="ARBA00022692"/>
    </source>
</evidence>
<sequence length="615" mass="72831">MKILNWLKEHKILLFILFIGAVLRLYKLDYQSLWIDEIFSMIQASPENPIGKIYSYLRENDPHPPLYYFSLHSFLILFGDTVWVGRFFSAFCGIIGIIAIYFLAKEILNKKIGLLAAFLTAINYFHIYYSQEVRMYSLMFLTTTLSFLYLIKFIKSPSKKSMLWYSLFALLMIYTQFFSLFTLFSQYVILLYFVLRPYKIGSRKFLMLSFLSGFITLIFYIPGILIFLKTSEMNSIWIQLPDIDVYTKMVKEFFGFSEVLIFLIGILSMSFFIKLFKRESIKEGYINPIDEKQVFSFFVIFIWIFVTILIPLIASYVNLPMIVSRYFINILPAILILVGSGLYYIKNSALQGIIVITFFIFTITDIFFIKDYYNKITKSQFDELTTIINTDSKSDTRVVTYWSWLMPFYFEENPNIKIQPNTLDEYISGLRNEVHTKIPFWYLDGHSRPLSLSPDNQLYLENNFITKRKVERFDCWANYFVPKDYKEEFIVDEISIKNFKSQYIDKQGFMFIFENSTIESAFTELKEGKYQLIFEGISLPQKPINNENAHIKIKMNDDIIADFFLSEKENVTNVFDFEILNTKKVKFKIQFDNDIAHNNEDRNAVIKNFKIERKK</sequence>
<comment type="subcellular location">
    <subcellularLocation>
        <location evidence="1">Cell membrane</location>
        <topology evidence="1">Multi-pass membrane protein</topology>
    </subcellularLocation>
</comment>
<keyword evidence="6 8" id="KW-1133">Transmembrane helix</keyword>
<evidence type="ECO:0000256" key="6">
    <source>
        <dbReference type="ARBA" id="ARBA00022989"/>
    </source>
</evidence>
<dbReference type="Proteomes" id="UP000249518">
    <property type="component" value="Unassembled WGS sequence"/>
</dbReference>
<dbReference type="GO" id="GO:0016763">
    <property type="term" value="F:pentosyltransferase activity"/>
    <property type="evidence" value="ECO:0007669"/>
    <property type="project" value="TreeGrafter"/>
</dbReference>
<feature type="transmembrane region" description="Helical" evidence="8">
    <location>
        <begin position="293"/>
        <end position="314"/>
    </location>
</feature>
<dbReference type="OrthoDB" id="5437043at2"/>
<evidence type="ECO:0000256" key="1">
    <source>
        <dbReference type="ARBA" id="ARBA00004651"/>
    </source>
</evidence>
<keyword evidence="4 10" id="KW-0808">Transferase</keyword>
<keyword evidence="3 10" id="KW-0328">Glycosyltransferase</keyword>
<keyword evidence="7 8" id="KW-0472">Membrane</keyword>
<gene>
    <name evidence="10" type="ORF">B0I10_103139</name>
</gene>
<feature type="transmembrane region" description="Helical" evidence="8">
    <location>
        <begin position="205"/>
        <end position="228"/>
    </location>
</feature>
<evidence type="ECO:0000313" key="10">
    <source>
        <dbReference type="EMBL" id="RAR49718.1"/>
    </source>
</evidence>
<feature type="transmembrane region" description="Helical" evidence="8">
    <location>
        <begin position="351"/>
        <end position="369"/>
    </location>
</feature>
<dbReference type="PANTHER" id="PTHR33908:SF11">
    <property type="entry name" value="MEMBRANE PROTEIN"/>
    <property type="match status" value="1"/>
</dbReference>
<feature type="transmembrane region" description="Helical" evidence="8">
    <location>
        <begin position="163"/>
        <end position="193"/>
    </location>
</feature>
<dbReference type="InterPro" id="IPR050297">
    <property type="entry name" value="LipidA_mod_glycosyltrf_83"/>
</dbReference>
<feature type="transmembrane region" description="Helical" evidence="8">
    <location>
        <begin position="253"/>
        <end position="273"/>
    </location>
</feature>
<feature type="transmembrane region" description="Helical" evidence="8">
    <location>
        <begin position="326"/>
        <end position="345"/>
    </location>
</feature>
<protein>
    <submittedName>
        <fullName evidence="10">Dolichyl-phosphate-mannose-protein mannosyltransferase</fullName>
    </submittedName>
</protein>
<dbReference type="AlphaFoldDB" id="A0A328X2T6"/>
<dbReference type="GO" id="GO:0009103">
    <property type="term" value="P:lipopolysaccharide biosynthetic process"/>
    <property type="evidence" value="ECO:0007669"/>
    <property type="project" value="UniProtKB-ARBA"/>
</dbReference>